<sequence>MNMEILSAEIKTNNSYKFLFSKPVQQFFVGFSRCVIQYPSPDHHVKEITIDLTNSNKFQNEVEVKPKLILSDTSNHTESYYSFITVVVMAIVEDGNPNVYMRNSVKINVAYDLPAENIKFIKSSLTLSFVQYPASDHHVYKYSSNIKPVLESSSFSLKGQSLISDLGGNSGKGKVFGNTLIYCGDDQKIIWADFDSRNIGNSGTICFGEFSEGFQADDYQLACFINGYKLSYTGPVDHHLLKFDIAAELSDNKLILNDGKIYAKLDLKSFLIDNGKNQSDIPHNYIQGFVIAFNNKS</sequence>
<accession>A0ABR2KAR7</accession>
<comment type="caution">
    <text evidence="1">The sequence shown here is derived from an EMBL/GenBank/DDBJ whole genome shotgun (WGS) entry which is preliminary data.</text>
</comment>
<gene>
    <name evidence="1" type="ORF">M9Y10_039027</name>
</gene>
<dbReference type="EMBL" id="JAPFFF010000006">
    <property type="protein sequence ID" value="KAK8887968.1"/>
    <property type="molecule type" value="Genomic_DNA"/>
</dbReference>
<dbReference type="Proteomes" id="UP001470230">
    <property type="component" value="Unassembled WGS sequence"/>
</dbReference>
<name>A0ABR2KAR7_9EUKA</name>
<protein>
    <submittedName>
        <fullName evidence="1">Uncharacterized protein</fullName>
    </submittedName>
</protein>
<organism evidence="1 2">
    <name type="scientific">Tritrichomonas musculus</name>
    <dbReference type="NCBI Taxonomy" id="1915356"/>
    <lineage>
        <taxon>Eukaryota</taxon>
        <taxon>Metamonada</taxon>
        <taxon>Parabasalia</taxon>
        <taxon>Tritrichomonadida</taxon>
        <taxon>Tritrichomonadidae</taxon>
        <taxon>Tritrichomonas</taxon>
    </lineage>
</organism>
<evidence type="ECO:0000313" key="2">
    <source>
        <dbReference type="Proteomes" id="UP001470230"/>
    </source>
</evidence>
<reference evidence="1 2" key="1">
    <citation type="submission" date="2024-04" db="EMBL/GenBank/DDBJ databases">
        <title>Tritrichomonas musculus Genome.</title>
        <authorList>
            <person name="Alves-Ferreira E."/>
            <person name="Grigg M."/>
            <person name="Lorenzi H."/>
            <person name="Galac M."/>
        </authorList>
    </citation>
    <scope>NUCLEOTIDE SEQUENCE [LARGE SCALE GENOMIC DNA]</scope>
    <source>
        <strain evidence="1 2">EAF2021</strain>
    </source>
</reference>
<keyword evidence="2" id="KW-1185">Reference proteome</keyword>
<evidence type="ECO:0000313" key="1">
    <source>
        <dbReference type="EMBL" id="KAK8887968.1"/>
    </source>
</evidence>
<proteinExistence type="predicted"/>